<feature type="compositionally biased region" description="Polar residues" evidence="3">
    <location>
        <begin position="375"/>
        <end position="395"/>
    </location>
</feature>
<dbReference type="InParanoid" id="A0A409XXK5"/>
<dbReference type="PROSITE" id="PS50039">
    <property type="entry name" value="FORK_HEAD_3"/>
    <property type="match status" value="1"/>
</dbReference>
<dbReference type="CDD" id="cd00059">
    <property type="entry name" value="FH_FOX"/>
    <property type="match status" value="1"/>
</dbReference>
<dbReference type="SUPFAM" id="SSF46785">
    <property type="entry name" value="Winged helix' DNA-binding domain"/>
    <property type="match status" value="1"/>
</dbReference>
<reference evidence="5 6" key="1">
    <citation type="journal article" date="2018" name="Evol. Lett.">
        <title>Horizontal gene cluster transfer increased hallucinogenic mushroom diversity.</title>
        <authorList>
            <person name="Reynolds H.T."/>
            <person name="Vijayakumar V."/>
            <person name="Gluck-Thaler E."/>
            <person name="Korotkin H.B."/>
            <person name="Matheny P.B."/>
            <person name="Slot J.C."/>
        </authorList>
    </citation>
    <scope>NUCLEOTIDE SEQUENCE [LARGE SCALE GENOMIC DNA]</scope>
    <source>
        <strain evidence="5 6">SRW20</strain>
    </source>
</reference>
<feature type="region of interest" description="Disordered" evidence="3">
    <location>
        <begin position="368"/>
        <end position="427"/>
    </location>
</feature>
<organism evidence="5 6">
    <name type="scientific">Gymnopilus dilepis</name>
    <dbReference type="NCBI Taxonomy" id="231916"/>
    <lineage>
        <taxon>Eukaryota</taxon>
        <taxon>Fungi</taxon>
        <taxon>Dikarya</taxon>
        <taxon>Basidiomycota</taxon>
        <taxon>Agaricomycotina</taxon>
        <taxon>Agaricomycetes</taxon>
        <taxon>Agaricomycetidae</taxon>
        <taxon>Agaricales</taxon>
        <taxon>Agaricineae</taxon>
        <taxon>Hymenogastraceae</taxon>
        <taxon>Gymnopilus</taxon>
    </lineage>
</organism>
<proteinExistence type="predicted"/>
<dbReference type="GO" id="GO:0005634">
    <property type="term" value="C:nucleus"/>
    <property type="evidence" value="ECO:0007669"/>
    <property type="project" value="UniProtKB-SubCell"/>
</dbReference>
<feature type="region of interest" description="Disordered" evidence="3">
    <location>
        <begin position="322"/>
        <end position="341"/>
    </location>
</feature>
<dbReference type="Proteomes" id="UP000284706">
    <property type="component" value="Unassembled WGS sequence"/>
</dbReference>
<sequence>MHQGRRSEPRPPIRIKDDPDDSSSFTNIHLAPEKQAAGRAVSHSDGPQQPVLGSDMTTQYHNPTAFSIHDFIKLDDPTTVADHPSPESDSLSLDDNDSMFSSASPPDAFNGSLPPHEETERYLRLTLGINPPQAVNLTALPESPWPPGITRMIKLAIWGSQRKMLTLSQIYDEIEKRFPARQSGKDAPWKKSIRHNLSLKSVFIKVERPANHPGKGCYWALDFRQGEGDKRPRSRKIKEAGTWNPEEGNLLYGSPRGPQTPYGHPVPLYPAGHQSTAIPSTLPGPHDYFYPSTGSSVGRPGYGPRLPMDYAVRTGPPFASGPQMRWQPAHPSSFPADAAGPSNHGLFSSGYGSVGSQLLGETYLRHDSQLPHPYQSGQAFGSGSSHSLNETSANFPTPVLPPRSQSYTRYEEDARGASRTSRRHRAY</sequence>
<name>A0A409XXK5_9AGAR</name>
<comment type="subcellular location">
    <subcellularLocation>
        <location evidence="2">Nucleus</location>
    </subcellularLocation>
</comment>
<dbReference type="InterPro" id="IPR036390">
    <property type="entry name" value="WH_DNA-bd_sf"/>
</dbReference>
<evidence type="ECO:0000313" key="5">
    <source>
        <dbReference type="EMBL" id="PPQ95451.1"/>
    </source>
</evidence>
<feature type="domain" description="Fork-head" evidence="4">
    <location>
        <begin position="144"/>
        <end position="222"/>
    </location>
</feature>
<dbReference type="InterPro" id="IPR036388">
    <property type="entry name" value="WH-like_DNA-bd_sf"/>
</dbReference>
<keyword evidence="6" id="KW-1185">Reference proteome</keyword>
<dbReference type="PANTHER" id="PTHR11829">
    <property type="entry name" value="FORKHEAD BOX PROTEIN"/>
    <property type="match status" value="1"/>
</dbReference>
<feature type="region of interest" description="Disordered" evidence="3">
    <location>
        <begin position="77"/>
        <end position="114"/>
    </location>
</feature>
<dbReference type="InterPro" id="IPR050211">
    <property type="entry name" value="FOX_domain-containing"/>
</dbReference>
<feature type="region of interest" description="Disordered" evidence="3">
    <location>
        <begin position="1"/>
        <end position="58"/>
    </location>
</feature>
<comment type="caution">
    <text evidence="5">The sequence shown here is derived from an EMBL/GenBank/DDBJ whole genome shotgun (WGS) entry which is preliminary data.</text>
</comment>
<evidence type="ECO:0000256" key="2">
    <source>
        <dbReference type="PROSITE-ProRule" id="PRU00089"/>
    </source>
</evidence>
<dbReference type="PRINTS" id="PR00053">
    <property type="entry name" value="FORKHEAD"/>
</dbReference>
<evidence type="ECO:0000256" key="1">
    <source>
        <dbReference type="ARBA" id="ARBA00023125"/>
    </source>
</evidence>
<protein>
    <recommendedName>
        <fullName evidence="4">Fork-head domain-containing protein</fullName>
    </recommendedName>
</protein>
<dbReference type="EMBL" id="NHYE01001425">
    <property type="protein sequence ID" value="PPQ95451.1"/>
    <property type="molecule type" value="Genomic_DNA"/>
</dbReference>
<dbReference type="OrthoDB" id="5954824at2759"/>
<dbReference type="GO" id="GO:0000978">
    <property type="term" value="F:RNA polymerase II cis-regulatory region sequence-specific DNA binding"/>
    <property type="evidence" value="ECO:0007669"/>
    <property type="project" value="TreeGrafter"/>
</dbReference>
<dbReference type="SMART" id="SM00339">
    <property type="entry name" value="FH"/>
    <property type="match status" value="1"/>
</dbReference>
<dbReference type="InterPro" id="IPR001766">
    <property type="entry name" value="Fork_head_dom"/>
</dbReference>
<evidence type="ECO:0000313" key="6">
    <source>
        <dbReference type="Proteomes" id="UP000284706"/>
    </source>
</evidence>
<evidence type="ECO:0000256" key="3">
    <source>
        <dbReference type="SAM" id="MobiDB-lite"/>
    </source>
</evidence>
<dbReference type="Pfam" id="PF00250">
    <property type="entry name" value="Forkhead"/>
    <property type="match status" value="1"/>
</dbReference>
<feature type="DNA-binding region" description="Fork-head" evidence="2">
    <location>
        <begin position="144"/>
        <end position="222"/>
    </location>
</feature>
<dbReference type="AlphaFoldDB" id="A0A409XXK5"/>
<dbReference type="GO" id="GO:0000981">
    <property type="term" value="F:DNA-binding transcription factor activity, RNA polymerase II-specific"/>
    <property type="evidence" value="ECO:0007669"/>
    <property type="project" value="TreeGrafter"/>
</dbReference>
<keyword evidence="2" id="KW-0539">Nucleus</keyword>
<dbReference type="Gene3D" id="1.10.10.10">
    <property type="entry name" value="Winged helix-like DNA-binding domain superfamily/Winged helix DNA-binding domain"/>
    <property type="match status" value="1"/>
</dbReference>
<feature type="compositionally biased region" description="Basic and acidic residues" evidence="3">
    <location>
        <begin position="1"/>
        <end position="17"/>
    </location>
</feature>
<evidence type="ECO:0000259" key="4">
    <source>
        <dbReference type="PROSITE" id="PS50039"/>
    </source>
</evidence>
<dbReference type="PANTHER" id="PTHR11829:SF343">
    <property type="entry name" value="FORK-HEAD DOMAIN-CONTAINING PROTEIN"/>
    <property type="match status" value="1"/>
</dbReference>
<accession>A0A409XXK5</accession>
<gene>
    <name evidence="5" type="ORF">CVT26_008470</name>
</gene>
<dbReference type="STRING" id="231916.A0A409XXK5"/>
<keyword evidence="1 2" id="KW-0238">DNA-binding</keyword>